<keyword evidence="3" id="KW-1185">Reference proteome</keyword>
<dbReference type="Pfam" id="PF17782">
    <property type="entry name" value="WHD_DprA"/>
    <property type="match status" value="1"/>
</dbReference>
<protein>
    <recommendedName>
        <fullName evidence="1">DprA winged helix domain-containing protein</fullName>
    </recommendedName>
</protein>
<feature type="domain" description="DprA winged helix" evidence="1">
    <location>
        <begin position="3"/>
        <end position="38"/>
    </location>
</feature>
<accession>A0ABW9QZ35</accession>
<evidence type="ECO:0000313" key="3">
    <source>
        <dbReference type="Proteomes" id="UP000437736"/>
    </source>
</evidence>
<name>A0ABW9QZ35_9ACTN</name>
<organism evidence="2 3">
    <name type="scientific">Acidiferrimicrobium australe</name>
    <dbReference type="NCBI Taxonomy" id="2664430"/>
    <lineage>
        <taxon>Bacteria</taxon>
        <taxon>Bacillati</taxon>
        <taxon>Actinomycetota</taxon>
        <taxon>Acidimicrobiia</taxon>
        <taxon>Acidimicrobiales</taxon>
        <taxon>Acidimicrobiaceae</taxon>
        <taxon>Acidiferrimicrobium</taxon>
    </lineage>
</organism>
<evidence type="ECO:0000313" key="2">
    <source>
        <dbReference type="EMBL" id="MST34939.1"/>
    </source>
</evidence>
<dbReference type="InterPro" id="IPR041614">
    <property type="entry name" value="DprA_WH"/>
</dbReference>
<proteinExistence type="predicted"/>
<gene>
    <name evidence="2" type="ORF">GHK86_19700</name>
</gene>
<comment type="caution">
    <text evidence="2">The sequence shown here is derived from an EMBL/GenBank/DDBJ whole genome shotgun (WGS) entry which is preliminary data.</text>
</comment>
<evidence type="ECO:0000259" key="1">
    <source>
        <dbReference type="Pfam" id="PF17782"/>
    </source>
</evidence>
<sequence length="58" mass="5978">MADPALRAVLAAVGWVPTSLNGVVTAAGLPVGAVGAALDQLVRIGAIVEERGWWQRVQ</sequence>
<reference evidence="2 3" key="1">
    <citation type="submission" date="2019-11" db="EMBL/GenBank/DDBJ databases">
        <title>Acidiferrimicrobium australis gen. nov., sp. nov., an acidophilic and obligately heterotrophic, member of the Actinobacteria that catalyses dissimilatory oxido- reduction of iron isolated from metal-rich acidic water in Chile.</title>
        <authorList>
            <person name="Gonzalez D."/>
            <person name="Huber K."/>
            <person name="Hedrich S."/>
            <person name="Rojas-Villalobos C."/>
            <person name="Quatrini R."/>
            <person name="Dinamarca M.A."/>
            <person name="Schwarz A."/>
            <person name="Canales C."/>
            <person name="Nancucheo I."/>
        </authorList>
    </citation>
    <scope>NUCLEOTIDE SEQUENCE [LARGE SCALE GENOMIC DNA]</scope>
    <source>
        <strain evidence="2 3">USS-CCA1</strain>
    </source>
</reference>
<dbReference type="Proteomes" id="UP000437736">
    <property type="component" value="Unassembled WGS sequence"/>
</dbReference>
<dbReference type="EMBL" id="WJHE01001315">
    <property type="protein sequence ID" value="MST34939.1"/>
    <property type="molecule type" value="Genomic_DNA"/>
</dbReference>